<dbReference type="GO" id="GO:0019902">
    <property type="term" value="F:phosphatase binding"/>
    <property type="evidence" value="ECO:0007669"/>
    <property type="project" value="TreeGrafter"/>
</dbReference>
<dbReference type="PANTHER" id="PTHR22028">
    <property type="entry name" value="SFI1 SPINDLE BODY DOMAIN-CONTAINING PROTEIN-RELATED"/>
    <property type="match status" value="1"/>
</dbReference>
<name>A0A6S7FTK3_PARCT</name>
<feature type="region of interest" description="Disordered" evidence="2">
    <location>
        <begin position="1176"/>
        <end position="1231"/>
    </location>
</feature>
<feature type="region of interest" description="Disordered" evidence="2">
    <location>
        <begin position="1"/>
        <end position="75"/>
    </location>
</feature>
<proteinExistence type="predicted"/>
<organism evidence="3 4">
    <name type="scientific">Paramuricea clavata</name>
    <name type="common">Red gorgonian</name>
    <name type="synonym">Violescent sea-whip</name>
    <dbReference type="NCBI Taxonomy" id="317549"/>
    <lineage>
        <taxon>Eukaryota</taxon>
        <taxon>Metazoa</taxon>
        <taxon>Cnidaria</taxon>
        <taxon>Anthozoa</taxon>
        <taxon>Octocorallia</taxon>
        <taxon>Malacalcyonacea</taxon>
        <taxon>Plexauridae</taxon>
        <taxon>Paramuricea</taxon>
    </lineage>
</organism>
<dbReference type="InterPro" id="IPR052270">
    <property type="entry name" value="CACF_protein"/>
</dbReference>
<protein>
    <submittedName>
        <fullName evidence="3">Uncharacterized protein</fullName>
    </submittedName>
</protein>
<dbReference type="EMBL" id="CACRXK020000197">
    <property type="protein sequence ID" value="CAB3979429.1"/>
    <property type="molecule type" value="Genomic_DNA"/>
</dbReference>
<feature type="region of interest" description="Disordered" evidence="2">
    <location>
        <begin position="333"/>
        <end position="386"/>
    </location>
</feature>
<feature type="compositionally biased region" description="Polar residues" evidence="2">
    <location>
        <begin position="144"/>
        <end position="154"/>
    </location>
</feature>
<dbReference type="OrthoDB" id="5966174at2759"/>
<feature type="compositionally biased region" description="Basic and acidic residues" evidence="2">
    <location>
        <begin position="155"/>
        <end position="174"/>
    </location>
</feature>
<feature type="compositionally biased region" description="Low complexity" evidence="2">
    <location>
        <begin position="47"/>
        <end position="59"/>
    </location>
</feature>
<feature type="compositionally biased region" description="Low complexity" evidence="2">
    <location>
        <begin position="1211"/>
        <end position="1221"/>
    </location>
</feature>
<feature type="compositionally biased region" description="Polar residues" evidence="2">
    <location>
        <begin position="179"/>
        <end position="188"/>
    </location>
</feature>
<feature type="compositionally biased region" description="Polar residues" evidence="2">
    <location>
        <begin position="342"/>
        <end position="364"/>
    </location>
</feature>
<dbReference type="PANTHER" id="PTHR22028:SF9">
    <property type="entry name" value="SFI1 SPINDLE BODY DOMAIN-CONTAINING PROTEIN"/>
    <property type="match status" value="1"/>
</dbReference>
<feature type="compositionally biased region" description="Polar residues" evidence="2">
    <location>
        <begin position="26"/>
        <end position="41"/>
    </location>
</feature>
<reference evidence="3" key="1">
    <citation type="submission" date="2020-04" db="EMBL/GenBank/DDBJ databases">
        <authorList>
            <person name="Alioto T."/>
            <person name="Alioto T."/>
            <person name="Gomez Garrido J."/>
        </authorList>
    </citation>
    <scope>NUCLEOTIDE SEQUENCE</scope>
    <source>
        <strain evidence="3">A484AB</strain>
    </source>
</reference>
<feature type="region of interest" description="Disordered" evidence="2">
    <location>
        <begin position="1133"/>
        <end position="1152"/>
    </location>
</feature>
<sequence>MNCEVATQHSAEMDGQYSEEIPKQNKLYSSSHDFNNNFTNGEENDLGRISRSGLSSSRSNVKESRWLTSPKKSDEEYAASQTTEAILAEIFGENTRIPEQRKRRYFNGEAFGEHHTKENYNGVEAYSHRKNASIKVEPENIRGETSITNPYNDTSPKHFSIEERNDEGSSKGECDYNGNDFTTNNTQSKRGRKEIAYGREMFPYSDASQITLEHNAENHSTINGVKRLYQNTSSKQRVSSSIENASYLDKYPTLKDIPLTRPESTGRSQATQSLTRSVNIAAGKTSKRMTSSPAALHRTALVQSNVVGYYEKLKSEGKIQSFRETSLIGRTTSRKGFRSKSSETPIKNDLSTSPYSLSKSWGSTRSRKEFQSLNGNGGKAKDQTNGLSQKEKIEQMFQMEGEISLKRAQEFEKSKLLRKVFVAWQRRAQVLRLKADELCRVHLLRKGLKGLMYAIEHQKMAVDRFAGKGSKVLVVKCWRMWQQKTREKQRKKMQETFAQWRYYQLHVERTTLLESIANRHFLSKNYSKWKTRFNSKQKNSLANVHFKINLIYKYWNCWAVYVKERRVKNRLNSIARYHHGEKIQCHLFQYWKSITQKSLLSRRLARRRVLLKAFFHWKHWTQYAKIVHLRLQNMSKEYHRKTITRRMFKKWRQAKRMKMALEFCRKTQQSRAMKLWNLRYMRKRIHKHLCKALARKAKKRRFLEKWICFVKLQKQSRGEFIKILQIVHIRTFFKCWRNETTERIQMRKSLKTFQQERVKRIVHKQWESWKFQLKILEMRERSKNNWSLRCVRRCCQVWKLKVKKMQLGMKLHQSCSTFEILVARRYFKSWQIQLQKVREQNARAENVARILQKNRLGRVLQAWRVVNQEECIIEPLVKRRVRRDMARVFDAWRRYISRGTCLRRLHDTKNDRLKRTAWETWSVKLWCRAKEKEVEETLRFSKVARHFFVWLEYVRELRQSERMAEQRKESMMRKYIQTWRKNAAQKAELRESENAQKYHRQILLRCFFTSWKQKATQHAQRMTSMVRRADEARQRILMRRSLSRWQRQYLVELKTREYVKLKWHEILKTIVLAWKDFAKTELERQVCDFATNLAMDSSQGSAFLSTSGYQTSLKNSSSSFQFLAADEEIFSPIPTPRSRPVTPTLNDDDISTPRSFAIIPSYRPVTIDRQIPLVSERPTSRCASPLTRQRSLEQMSQTSPQRSSEDDTVLSSGVHSSGVHSAGDESDQDDRTSIHITESLYSYQTTSDGIARDRELLVAETIIHWRSLSLSVAFRSWYKYTRHMNLVRMTYGEWMARDKERLVTKYLGTWRRWLFVSVLARQHWVNQMKRKFLFQWIKYRKQQLQRRRQKDEADHFSNRNFLKKFYNTWKQKRTAKCQLQNIVLRWQRSAKVTDMDKQVIEQYKIRDRVNCLRRTFHYWKKAARFSQQATHMSQTLSLRRCVLAWRDITSFRTAHRKKMETFRAKHVLAKAFNEWLLRYEDVRTARIILGVSEERKIDKIFKAWHSWATATSYRRKASLAYHRSQEERKLKEKFLFWFAAAKECINMREYYHKSLQRRVLRSWRAVLVQKASTNTSIQEFQSIVLKNSLRSTFIFWRKRTKNNETMVEYSKLKKKQHLASAFNRWKQQKRKQDAKKHFFQSLMRKMFTCWCEQILKRNKARQHFKFWQTKAEGNKELNQVADTLVYDSENKLLRMKFMFWRKLTKHSQVAKYHHETKMMRRHFLGWYDHFGKEKRLLNQLKEFQRSHQRNHSGLLTKYMKIWLNKSTFSTKAENLYNETLYSRYWKMWRHNFVRSRVSSAMVHHDNQKILSKVFISWFNVTASHKNLSKEIKSSCLRKWFRKWMARYNNS</sequence>
<evidence type="ECO:0000313" key="3">
    <source>
        <dbReference type="EMBL" id="CAB3979429.1"/>
    </source>
</evidence>
<comment type="caution">
    <text evidence="3">The sequence shown here is derived from an EMBL/GenBank/DDBJ whole genome shotgun (WGS) entry which is preliminary data.</text>
</comment>
<feature type="region of interest" description="Disordered" evidence="2">
    <location>
        <begin position="144"/>
        <end position="190"/>
    </location>
</feature>
<feature type="compositionally biased region" description="Polar residues" evidence="2">
    <location>
        <begin position="1186"/>
        <end position="1202"/>
    </location>
</feature>
<evidence type="ECO:0000313" key="4">
    <source>
        <dbReference type="Proteomes" id="UP001152795"/>
    </source>
</evidence>
<feature type="coiled-coil region" evidence="1">
    <location>
        <begin position="827"/>
        <end position="854"/>
    </location>
</feature>
<gene>
    <name evidence="3" type="ORF">PACLA_8A031335</name>
</gene>
<feature type="compositionally biased region" description="Basic and acidic residues" evidence="2">
    <location>
        <begin position="60"/>
        <end position="75"/>
    </location>
</feature>
<feature type="compositionally biased region" description="Polar residues" evidence="2">
    <location>
        <begin position="1"/>
        <end position="10"/>
    </location>
</feature>
<evidence type="ECO:0000256" key="1">
    <source>
        <dbReference type="SAM" id="Coils"/>
    </source>
</evidence>
<evidence type="ECO:0000256" key="2">
    <source>
        <dbReference type="SAM" id="MobiDB-lite"/>
    </source>
</evidence>
<dbReference type="Proteomes" id="UP001152795">
    <property type="component" value="Unassembled WGS sequence"/>
</dbReference>
<keyword evidence="4" id="KW-1185">Reference proteome</keyword>
<accession>A0A6S7FTK3</accession>
<keyword evidence="1" id="KW-0175">Coiled coil</keyword>